<evidence type="ECO:0000256" key="4">
    <source>
        <dbReference type="SAM" id="MobiDB-lite"/>
    </source>
</evidence>
<dbReference type="KEGG" id="psoj:PHYSODRAFT_507116"/>
<proteinExistence type="predicted"/>
<dbReference type="GO" id="GO:0005524">
    <property type="term" value="F:ATP binding"/>
    <property type="evidence" value="ECO:0007669"/>
    <property type="project" value="UniProtKB-UniRule"/>
</dbReference>
<keyword evidence="2 3" id="KW-0067">ATP-binding</keyword>
<dbReference type="InterPro" id="IPR044769">
    <property type="entry name" value="PIKfyve_PIPKc"/>
</dbReference>
<dbReference type="InterPro" id="IPR002498">
    <property type="entry name" value="PInositol-4-P-4/5-kinase_core"/>
</dbReference>
<dbReference type="STRING" id="1094619.G4ZLC2"/>
<dbReference type="InterPro" id="IPR001849">
    <property type="entry name" value="PH_domain"/>
</dbReference>
<keyword evidence="1 3" id="KW-0547">Nucleotide-binding</keyword>
<dbReference type="InterPro" id="IPR011993">
    <property type="entry name" value="PH-like_dom_sf"/>
</dbReference>
<feature type="region of interest" description="Disordered" evidence="4">
    <location>
        <begin position="133"/>
        <end position="162"/>
    </location>
</feature>
<evidence type="ECO:0000256" key="2">
    <source>
        <dbReference type="ARBA" id="ARBA00022840"/>
    </source>
</evidence>
<dbReference type="SMR" id="G4ZLC2"/>
<feature type="region of interest" description="Disordered" evidence="4">
    <location>
        <begin position="508"/>
        <end position="539"/>
    </location>
</feature>
<dbReference type="PROSITE" id="PS50003">
    <property type="entry name" value="PH_DOMAIN"/>
    <property type="match status" value="1"/>
</dbReference>
<feature type="domain" description="PH" evidence="5">
    <location>
        <begin position="200"/>
        <end position="298"/>
    </location>
</feature>
<dbReference type="InterPro" id="IPR027483">
    <property type="entry name" value="PInositol-4-P-4/5-kinase_C_sf"/>
</dbReference>
<dbReference type="SUPFAM" id="SSF56104">
    <property type="entry name" value="SAICAR synthase-like"/>
    <property type="match status" value="1"/>
</dbReference>
<dbReference type="GeneID" id="20658705"/>
<feature type="region of interest" description="Disordered" evidence="4">
    <location>
        <begin position="1097"/>
        <end position="1163"/>
    </location>
</feature>
<feature type="compositionally biased region" description="Basic and acidic residues" evidence="4">
    <location>
        <begin position="149"/>
        <end position="159"/>
    </location>
</feature>
<evidence type="ECO:0000256" key="3">
    <source>
        <dbReference type="PROSITE-ProRule" id="PRU00781"/>
    </source>
</evidence>
<keyword evidence="3" id="KW-0808">Transferase</keyword>
<accession>G4ZLC2</accession>
<dbReference type="SMART" id="SM00233">
    <property type="entry name" value="PH"/>
    <property type="match status" value="1"/>
</dbReference>
<feature type="compositionally biased region" description="Low complexity" evidence="4">
    <location>
        <begin position="690"/>
        <end position="705"/>
    </location>
</feature>
<dbReference type="Gene3D" id="3.30.800.10">
    <property type="entry name" value="Phosphatidylinositol Phosphate Kinase II Beta"/>
    <property type="match status" value="1"/>
</dbReference>
<dbReference type="EMBL" id="JH159155">
    <property type="protein sequence ID" value="EGZ15968.1"/>
    <property type="molecule type" value="Genomic_DNA"/>
</dbReference>
<evidence type="ECO:0000259" key="5">
    <source>
        <dbReference type="PROSITE" id="PS50003"/>
    </source>
</evidence>
<dbReference type="GO" id="GO:0010008">
    <property type="term" value="C:endosome membrane"/>
    <property type="evidence" value="ECO:0007669"/>
    <property type="project" value="TreeGrafter"/>
</dbReference>
<dbReference type="GO" id="GO:0046854">
    <property type="term" value="P:phosphatidylinositol phosphate biosynthetic process"/>
    <property type="evidence" value="ECO:0007669"/>
    <property type="project" value="TreeGrafter"/>
</dbReference>
<dbReference type="SMART" id="SM00330">
    <property type="entry name" value="PIPKc"/>
    <property type="match status" value="1"/>
</dbReference>
<feature type="compositionally biased region" description="Low complexity" evidence="4">
    <location>
        <begin position="1048"/>
        <end position="1057"/>
    </location>
</feature>
<feature type="domain" description="PIPK" evidence="6">
    <location>
        <begin position="683"/>
        <end position="1016"/>
    </location>
</feature>
<name>G4ZLC2_PHYSP</name>
<dbReference type="InParanoid" id="G4ZLC2"/>
<feature type="compositionally biased region" description="Basic and acidic residues" evidence="4">
    <location>
        <begin position="1115"/>
        <end position="1130"/>
    </location>
</feature>
<dbReference type="Gene3D" id="3.30.810.10">
    <property type="entry name" value="2-Layer Sandwich"/>
    <property type="match status" value="1"/>
</dbReference>
<feature type="compositionally biased region" description="Polar residues" evidence="4">
    <location>
        <begin position="523"/>
        <end position="539"/>
    </location>
</feature>
<dbReference type="SUPFAM" id="SSF50729">
    <property type="entry name" value="PH domain-like"/>
    <property type="match status" value="1"/>
</dbReference>
<reference evidence="7 8" key="1">
    <citation type="journal article" date="2006" name="Science">
        <title>Phytophthora genome sequences uncover evolutionary origins and mechanisms of pathogenesis.</title>
        <authorList>
            <person name="Tyler B.M."/>
            <person name="Tripathy S."/>
            <person name="Zhang X."/>
            <person name="Dehal P."/>
            <person name="Jiang R.H."/>
            <person name="Aerts A."/>
            <person name="Arredondo F.D."/>
            <person name="Baxter L."/>
            <person name="Bensasson D."/>
            <person name="Beynon J.L."/>
            <person name="Chapman J."/>
            <person name="Damasceno C.M."/>
            <person name="Dorrance A.E."/>
            <person name="Dou D."/>
            <person name="Dickerman A.W."/>
            <person name="Dubchak I.L."/>
            <person name="Garbelotto M."/>
            <person name="Gijzen M."/>
            <person name="Gordon S.G."/>
            <person name="Govers F."/>
            <person name="Grunwald N.J."/>
            <person name="Huang W."/>
            <person name="Ivors K.L."/>
            <person name="Jones R.W."/>
            <person name="Kamoun S."/>
            <person name="Krampis K."/>
            <person name="Lamour K.H."/>
            <person name="Lee M.K."/>
            <person name="McDonald W.H."/>
            <person name="Medina M."/>
            <person name="Meijer H.J."/>
            <person name="Nordberg E.K."/>
            <person name="Maclean D.J."/>
            <person name="Ospina-Giraldo M.D."/>
            <person name="Morris P.F."/>
            <person name="Phuntumart V."/>
            <person name="Putnam N.H."/>
            <person name="Rash S."/>
            <person name="Rose J.K."/>
            <person name="Sakihama Y."/>
            <person name="Salamov A.A."/>
            <person name="Savidor A."/>
            <person name="Scheuring C.F."/>
            <person name="Smith B.M."/>
            <person name="Sobral B.W."/>
            <person name="Terry A."/>
            <person name="Torto-Alalibo T.A."/>
            <person name="Win J."/>
            <person name="Xu Z."/>
            <person name="Zhang H."/>
            <person name="Grigoriev I.V."/>
            <person name="Rokhsar D.S."/>
            <person name="Boore J.L."/>
        </authorList>
    </citation>
    <scope>NUCLEOTIDE SEQUENCE [LARGE SCALE GENOMIC DNA]</scope>
    <source>
        <strain evidence="7 8">P6497</strain>
    </source>
</reference>
<dbReference type="Pfam" id="PF00169">
    <property type="entry name" value="PH"/>
    <property type="match status" value="1"/>
</dbReference>
<evidence type="ECO:0000313" key="8">
    <source>
        <dbReference type="Proteomes" id="UP000002640"/>
    </source>
</evidence>
<feature type="region of interest" description="Disordered" evidence="4">
    <location>
        <begin position="1038"/>
        <end position="1063"/>
    </location>
</feature>
<evidence type="ECO:0000313" key="7">
    <source>
        <dbReference type="EMBL" id="EGZ15968.1"/>
    </source>
</evidence>
<feature type="compositionally biased region" description="Polar residues" evidence="4">
    <location>
        <begin position="574"/>
        <end position="585"/>
    </location>
</feature>
<evidence type="ECO:0000256" key="1">
    <source>
        <dbReference type="ARBA" id="ARBA00022741"/>
    </source>
</evidence>
<dbReference type="Proteomes" id="UP000002640">
    <property type="component" value="Unassembled WGS sequence"/>
</dbReference>
<gene>
    <name evidence="7" type="ORF">PHYSODRAFT_507116</name>
</gene>
<dbReference type="OMA" id="PLDWFTE"/>
<dbReference type="InterPro" id="IPR027484">
    <property type="entry name" value="PInositol-4-P-5-kinase_N"/>
</dbReference>
<dbReference type="CDD" id="cd17300">
    <property type="entry name" value="PIPKc_PIKfyve"/>
    <property type="match status" value="1"/>
</dbReference>
<dbReference type="Gene3D" id="2.30.29.30">
    <property type="entry name" value="Pleckstrin-homology domain (PH domain)/Phosphotyrosine-binding domain (PTB)"/>
    <property type="match status" value="1"/>
</dbReference>
<organism evidence="7 8">
    <name type="scientific">Phytophthora sojae (strain P6497)</name>
    <name type="common">Soybean stem and root rot agent</name>
    <name type="synonym">Phytophthora megasperma f. sp. glycines</name>
    <dbReference type="NCBI Taxonomy" id="1094619"/>
    <lineage>
        <taxon>Eukaryota</taxon>
        <taxon>Sar</taxon>
        <taxon>Stramenopiles</taxon>
        <taxon>Oomycota</taxon>
        <taxon>Peronosporomycetes</taxon>
        <taxon>Peronosporales</taxon>
        <taxon>Peronosporaceae</taxon>
        <taxon>Phytophthora</taxon>
    </lineage>
</organism>
<evidence type="ECO:0000259" key="6">
    <source>
        <dbReference type="PROSITE" id="PS51455"/>
    </source>
</evidence>
<keyword evidence="8" id="KW-1185">Reference proteome</keyword>
<dbReference type="GO" id="GO:0000285">
    <property type="term" value="F:1-phosphatidylinositol-3-phosphate 5-kinase activity"/>
    <property type="evidence" value="ECO:0007669"/>
    <property type="project" value="InterPro"/>
</dbReference>
<dbReference type="PROSITE" id="PS51455">
    <property type="entry name" value="PIPK"/>
    <property type="match status" value="1"/>
</dbReference>
<dbReference type="RefSeq" id="XP_009529717.1">
    <property type="nucleotide sequence ID" value="XM_009531422.1"/>
</dbReference>
<feature type="region of interest" description="Disordered" evidence="4">
    <location>
        <begin position="568"/>
        <end position="590"/>
    </location>
</feature>
<protein>
    <submittedName>
        <fullName evidence="7">Phosphatidylinositol-4-phosphate 5 kinase-like protein</fullName>
    </submittedName>
</protein>
<feature type="region of interest" description="Disordered" evidence="4">
    <location>
        <begin position="671"/>
        <end position="705"/>
    </location>
</feature>
<dbReference type="PANTHER" id="PTHR45748">
    <property type="entry name" value="1-PHOSPHATIDYLINOSITOL 3-PHOSPHATE 5-KINASE-RELATED"/>
    <property type="match status" value="1"/>
</dbReference>
<keyword evidence="3 7" id="KW-0418">Kinase</keyword>
<dbReference type="PANTHER" id="PTHR45748:SF7">
    <property type="entry name" value="1-PHOSPHATIDYLINOSITOL 3-PHOSPHATE 5-KINASE-RELATED"/>
    <property type="match status" value="1"/>
</dbReference>
<dbReference type="Pfam" id="PF01504">
    <property type="entry name" value="PIP5K"/>
    <property type="match status" value="1"/>
</dbReference>
<feature type="compositionally biased region" description="Low complexity" evidence="4">
    <location>
        <begin position="1131"/>
        <end position="1146"/>
    </location>
</feature>
<dbReference type="AlphaFoldDB" id="G4ZLC2"/>
<sequence length="1163" mass="130729">MESVVEEAFEVQVLQPFHGWTLERFCDRSGNTYHALTRAVLRVTGRDDRLNGVAEAPELEVGVLRSPEWMWSHAWMPDSEYTQCDEEGWTYGSSIERINCRLAEGTSKVKRGYYHFLRRRRWIRTRVRTPLSTAHAAEEETRAGSPSYNDDHNVRESRLSESPGPNRYYRVYRDALKAYFQLGSAKKPSNFVRVDFTDDDIQKEGWLGVRGTLSRSWKLRYFLLRWDSSSLVCLRDRASMVQVCEELIDRHTTLLVEESSKPRQFQFSICNGERTLRLNAVDGTSRASWISALSELIVRSRASFFAADESESGSSTRSRSFRRMRSSTEEDGSLVSASMVNEMNGEINGAKNKQGRGAWRPYKFISSTMQSKRKTDEACRRDYVKQFTEVLDSKIELASAYISENIDILEENLCTAQEFLPSTVPSVPKKEIERLRTEASASIQAFRVGAEATLGSDRTSVLGCNMLLKELYLLVRRLQENVILLAPSQEHATIKKIVADSPTKRRIPLDWFTEGPPMEKEQQQPSLSEDSALSTSTSNSTVGKLELSYTSGSSLEMKRNSLIVARHDKRSLSVPESNRSSSTPVSHYGHSLHASEGIRIKPYTNIPTGLREGHFDLPDGINGYVVKVHDKDIGSLIGYTLCSTAYIDQLEAHFEKKVNIAEELHASENAGISEVSAPSPPKTEEVPEIAPAAGGDVSPSSSASTAATSMTVVDKKKAIYLNKLRSTDLQHTSMKFSYAVGSTNHEFRCVAYFAAQFHALRALTVPGNVEFLNSIIESKRWDTTGGKSGAFFSMTHDKRYVLKGISVTEFNMFVHMAPKYFKFISRVVELPTPTVITKIVGLFKLNHSRRLLKHTEYVVIMENFSYGYPPGQMYDLKGILRRRYNTSSSGDEDHHDAFNSVSNVQVSMNLPVLLDGNFSERMPVPVSRPDLDVIEAAIQNDTGFLYRAGVIDYSLLLRFDEEKRQVVVGLIDYLHQFDFLKKMESTSKASLTFRNPTVISPISYRRRFMNAMNRYFVGIEKEMEMRMRKRCGFKPGLHPSAALPSVPSTRASTATASRTDEERHADVAARLADNMSLTSESSLSVRAPAKSELHLPKLDSDWSSTKPRGHSLSHLSDHEVRCDRVTHSEGECNSSPCSSSSESAKSYPATPLNNNVILEEHGS</sequence>
<feature type="region of interest" description="Disordered" evidence="4">
    <location>
        <begin position="311"/>
        <end position="334"/>
    </location>
</feature>
<dbReference type="CDD" id="cd00821">
    <property type="entry name" value="PH"/>
    <property type="match status" value="1"/>
</dbReference>